<sequence length="51" mass="5824">MCLPVCGEATKIKFYILLIHLANTLVKSFLLYFPHPPSFLSTYSVTFLDDD</sequence>
<protein>
    <submittedName>
        <fullName evidence="1">Uncharacterized protein</fullName>
    </submittedName>
</protein>
<name>A0ACB1B4C3_MELEN</name>
<gene>
    <name evidence="1" type="ORF">MENTE1834_LOCUS47317</name>
</gene>
<organism evidence="1 2">
    <name type="scientific">Meloidogyne enterolobii</name>
    <name type="common">Root-knot nematode worm</name>
    <name type="synonym">Meloidogyne mayaguensis</name>
    <dbReference type="NCBI Taxonomy" id="390850"/>
    <lineage>
        <taxon>Eukaryota</taxon>
        <taxon>Metazoa</taxon>
        <taxon>Ecdysozoa</taxon>
        <taxon>Nematoda</taxon>
        <taxon>Chromadorea</taxon>
        <taxon>Rhabditida</taxon>
        <taxon>Tylenchina</taxon>
        <taxon>Tylenchomorpha</taxon>
        <taxon>Tylenchoidea</taxon>
        <taxon>Meloidogynidae</taxon>
        <taxon>Meloidogyninae</taxon>
        <taxon>Meloidogyne</taxon>
    </lineage>
</organism>
<keyword evidence="2" id="KW-1185">Reference proteome</keyword>
<reference evidence="1" key="1">
    <citation type="submission" date="2023-11" db="EMBL/GenBank/DDBJ databases">
        <authorList>
            <person name="Poullet M."/>
        </authorList>
    </citation>
    <scope>NUCLEOTIDE SEQUENCE</scope>
    <source>
        <strain evidence="1">E1834</strain>
    </source>
</reference>
<evidence type="ECO:0000313" key="1">
    <source>
        <dbReference type="EMBL" id="CAK5122702.1"/>
    </source>
</evidence>
<dbReference type="Proteomes" id="UP001497535">
    <property type="component" value="Unassembled WGS sequence"/>
</dbReference>
<accession>A0ACB1B4C3</accession>
<dbReference type="EMBL" id="CAVMJV010000190">
    <property type="protein sequence ID" value="CAK5122702.1"/>
    <property type="molecule type" value="Genomic_DNA"/>
</dbReference>
<proteinExistence type="predicted"/>
<evidence type="ECO:0000313" key="2">
    <source>
        <dbReference type="Proteomes" id="UP001497535"/>
    </source>
</evidence>
<comment type="caution">
    <text evidence="1">The sequence shown here is derived from an EMBL/GenBank/DDBJ whole genome shotgun (WGS) entry which is preliminary data.</text>
</comment>